<gene>
    <name evidence="6" type="ORF">GFL91_25810</name>
</gene>
<comment type="subcellular location">
    <subcellularLocation>
        <location evidence="1">Cell envelope</location>
    </subcellularLocation>
</comment>
<feature type="signal peptide" evidence="4">
    <location>
        <begin position="1"/>
        <end position="24"/>
    </location>
</feature>
<dbReference type="SUPFAM" id="SSF53822">
    <property type="entry name" value="Periplasmic binding protein-like I"/>
    <property type="match status" value="1"/>
</dbReference>
<evidence type="ECO:0000256" key="1">
    <source>
        <dbReference type="ARBA" id="ARBA00004196"/>
    </source>
</evidence>
<dbReference type="Proteomes" id="UP000662259">
    <property type="component" value="Unassembled WGS sequence"/>
</dbReference>
<feature type="domain" description="Periplasmic binding protein" evidence="5">
    <location>
        <begin position="36"/>
        <end position="292"/>
    </location>
</feature>
<proteinExistence type="inferred from homology"/>
<keyword evidence="3 4" id="KW-0732">Signal</keyword>
<dbReference type="GO" id="GO:0030313">
    <property type="term" value="C:cell envelope"/>
    <property type="evidence" value="ECO:0007669"/>
    <property type="project" value="UniProtKB-SubCell"/>
</dbReference>
<sequence>MEKLLKMTTIAVSAFFAVAAPSTAADNPYGAPPWTIGFSQDTMDHPWRAFMVTSAEAQAKKYPELIKEFIYTDAKGTNEKQIADIEDLIARGVDLIMMSPREAQALVPAVEAIKKAGIPLVVLDREIVGEDYNVFIGGNNLSLAEGLGKHVLGSVGEKFSYLELEGIPGATPTIQRHQGFAAQLEGKADIKLLDARPANYDLAPAIPIVEDWLTRYRDQFQVIYAHNDPMILGAINVLKEAGYKPGDVYLIGVDGQREAFQAIKDGWLQATSIYATGGATGLDMAVRVLKGEPVPKRITTETPIVTKDNVDEFYNADLQYVR</sequence>
<protein>
    <submittedName>
        <fullName evidence="6">Substrate-binding domain-containing protein</fullName>
    </submittedName>
</protein>
<evidence type="ECO:0000256" key="3">
    <source>
        <dbReference type="ARBA" id="ARBA00022729"/>
    </source>
</evidence>
<evidence type="ECO:0000313" key="6">
    <source>
        <dbReference type="EMBL" id="NKM48323.1"/>
    </source>
</evidence>
<reference evidence="6" key="1">
    <citation type="submission" date="2019-10" db="EMBL/GenBank/DDBJ databases">
        <title>Rhizobium leguminosarum symbiovar viciae collection.</title>
        <authorList>
            <person name="Boivin S."/>
            <person name="Lepetit M."/>
        </authorList>
    </citation>
    <scope>NUCLEOTIDE SEQUENCE</scope>
    <source>
        <strain evidence="6">L143</strain>
    </source>
</reference>
<dbReference type="AlphaFoldDB" id="A0A8I2H2H8"/>
<evidence type="ECO:0000259" key="5">
    <source>
        <dbReference type="Pfam" id="PF13407"/>
    </source>
</evidence>
<dbReference type="EMBL" id="WIEZ01000015">
    <property type="protein sequence ID" value="NKM48323.1"/>
    <property type="molecule type" value="Genomic_DNA"/>
</dbReference>
<evidence type="ECO:0000256" key="4">
    <source>
        <dbReference type="SAM" id="SignalP"/>
    </source>
</evidence>
<dbReference type="PANTHER" id="PTHR46847:SF1">
    <property type="entry name" value="D-ALLOSE-BINDING PERIPLASMIC PROTEIN-RELATED"/>
    <property type="match status" value="1"/>
</dbReference>
<evidence type="ECO:0000313" key="7">
    <source>
        <dbReference type="Proteomes" id="UP000662259"/>
    </source>
</evidence>
<dbReference type="InterPro" id="IPR025997">
    <property type="entry name" value="SBP_2_dom"/>
</dbReference>
<comment type="caution">
    <text evidence="6">The sequence shown here is derived from an EMBL/GenBank/DDBJ whole genome shotgun (WGS) entry which is preliminary data.</text>
</comment>
<evidence type="ECO:0000256" key="2">
    <source>
        <dbReference type="ARBA" id="ARBA00007639"/>
    </source>
</evidence>
<feature type="chain" id="PRO_5034834673" evidence="4">
    <location>
        <begin position="25"/>
        <end position="322"/>
    </location>
</feature>
<accession>A0A8I2H2H8</accession>
<dbReference type="CDD" id="cd06308">
    <property type="entry name" value="PBP1_sensor_kinase-like"/>
    <property type="match status" value="1"/>
</dbReference>
<dbReference type="InterPro" id="IPR028082">
    <property type="entry name" value="Peripla_BP_I"/>
</dbReference>
<comment type="similarity">
    <text evidence="2">Belongs to the bacterial solute-binding protein 2 family.</text>
</comment>
<dbReference type="PANTHER" id="PTHR46847">
    <property type="entry name" value="D-ALLOSE-BINDING PERIPLASMIC PROTEIN-RELATED"/>
    <property type="match status" value="1"/>
</dbReference>
<organism evidence="6 7">
    <name type="scientific">Rhizobium leguminosarum bv. viciae</name>
    <dbReference type="NCBI Taxonomy" id="387"/>
    <lineage>
        <taxon>Bacteria</taxon>
        <taxon>Pseudomonadati</taxon>
        <taxon>Pseudomonadota</taxon>
        <taxon>Alphaproteobacteria</taxon>
        <taxon>Hyphomicrobiales</taxon>
        <taxon>Rhizobiaceae</taxon>
        <taxon>Rhizobium/Agrobacterium group</taxon>
        <taxon>Rhizobium</taxon>
    </lineage>
</organism>
<dbReference type="RefSeq" id="WP_113541836.1">
    <property type="nucleotide sequence ID" value="NZ_WIEC01000010.1"/>
</dbReference>
<dbReference type="Pfam" id="PF13407">
    <property type="entry name" value="Peripla_BP_4"/>
    <property type="match status" value="1"/>
</dbReference>
<dbReference type="Gene3D" id="3.40.50.2300">
    <property type="match status" value="2"/>
</dbReference>
<dbReference type="GO" id="GO:0030246">
    <property type="term" value="F:carbohydrate binding"/>
    <property type="evidence" value="ECO:0007669"/>
    <property type="project" value="UniProtKB-ARBA"/>
</dbReference>
<name>A0A8I2H2H8_RHILV</name>